<evidence type="ECO:0000259" key="12">
    <source>
        <dbReference type="SMART" id="SM00642"/>
    </source>
</evidence>
<comment type="function">
    <text evidence="2 10">Catalyzes the formation of the alpha-1,6-glucosidic linkages in glycogen by scission of a 1,4-alpha-linked oligosaccharide from growing alpha-1,4-glucan chains and the subsequent attachment of the oligosaccharide to the alpha-1,6 position.</text>
</comment>
<feature type="compositionally biased region" description="Basic and acidic residues" evidence="11">
    <location>
        <begin position="730"/>
        <end position="740"/>
    </location>
</feature>
<evidence type="ECO:0000256" key="1">
    <source>
        <dbReference type="ARBA" id="ARBA00000826"/>
    </source>
</evidence>
<dbReference type="NCBIfam" id="NF003811">
    <property type="entry name" value="PRK05402.1"/>
    <property type="match status" value="1"/>
</dbReference>
<keyword evidence="9 10" id="KW-0119">Carbohydrate metabolism</keyword>
<feature type="active site" description="Proton donor" evidence="10">
    <location>
        <position position="363"/>
    </location>
</feature>
<dbReference type="PANTHER" id="PTHR43651:SF3">
    <property type="entry name" value="1,4-ALPHA-GLUCAN-BRANCHING ENZYME"/>
    <property type="match status" value="1"/>
</dbReference>
<dbReference type="Pfam" id="PF02806">
    <property type="entry name" value="Alpha-amylase_C"/>
    <property type="match status" value="1"/>
</dbReference>
<dbReference type="CDD" id="cd11322">
    <property type="entry name" value="AmyAc_Glg_BE"/>
    <property type="match status" value="1"/>
</dbReference>
<dbReference type="InterPro" id="IPR006048">
    <property type="entry name" value="A-amylase/branching_C"/>
</dbReference>
<dbReference type="SUPFAM" id="SSF51011">
    <property type="entry name" value="Glycosyl hydrolase domain"/>
    <property type="match status" value="1"/>
</dbReference>
<dbReference type="InterPro" id="IPR013780">
    <property type="entry name" value="Glyco_hydro_b"/>
</dbReference>
<dbReference type="NCBIfam" id="TIGR01515">
    <property type="entry name" value="branching_enzym"/>
    <property type="match status" value="1"/>
</dbReference>
<evidence type="ECO:0000256" key="10">
    <source>
        <dbReference type="HAMAP-Rule" id="MF_00685"/>
    </source>
</evidence>
<evidence type="ECO:0000313" key="14">
    <source>
        <dbReference type="Proteomes" id="UP000004067"/>
    </source>
</evidence>
<dbReference type="Gene3D" id="3.20.20.80">
    <property type="entry name" value="Glycosidases"/>
    <property type="match status" value="1"/>
</dbReference>
<dbReference type="GO" id="GO:0004553">
    <property type="term" value="F:hydrolase activity, hydrolyzing O-glycosyl compounds"/>
    <property type="evidence" value="ECO:0007669"/>
    <property type="project" value="InterPro"/>
</dbReference>
<proteinExistence type="inferred from homology"/>
<dbReference type="UniPathway" id="UPA00164"/>
<dbReference type="STRING" id="888060.HMPREF9081_2256"/>
<dbReference type="InterPro" id="IPR017853">
    <property type="entry name" value="GH"/>
</dbReference>
<dbReference type="InterPro" id="IPR006407">
    <property type="entry name" value="GlgB"/>
</dbReference>
<dbReference type="SMART" id="SM00642">
    <property type="entry name" value="Aamy"/>
    <property type="match status" value="1"/>
</dbReference>
<dbReference type="InterPro" id="IPR013783">
    <property type="entry name" value="Ig-like_fold"/>
</dbReference>
<evidence type="ECO:0000256" key="3">
    <source>
        <dbReference type="ARBA" id="ARBA00004964"/>
    </source>
</evidence>
<dbReference type="GO" id="GO:0005829">
    <property type="term" value="C:cytosol"/>
    <property type="evidence" value="ECO:0007669"/>
    <property type="project" value="TreeGrafter"/>
</dbReference>
<dbReference type="eggNOG" id="COG0296">
    <property type="taxonomic scope" value="Bacteria"/>
</dbReference>
<feature type="compositionally biased region" description="Low complexity" evidence="11">
    <location>
        <begin position="759"/>
        <end position="777"/>
    </location>
</feature>
<dbReference type="Proteomes" id="UP000004067">
    <property type="component" value="Unassembled WGS sequence"/>
</dbReference>
<dbReference type="SUPFAM" id="SSF51445">
    <property type="entry name" value="(Trans)glycosidases"/>
    <property type="match status" value="1"/>
</dbReference>
<dbReference type="RefSeq" id="WP_006307360.1">
    <property type="nucleotide sequence ID" value="NZ_GL892076.1"/>
</dbReference>
<dbReference type="AlphaFoldDB" id="F5RPS0"/>
<evidence type="ECO:0000256" key="4">
    <source>
        <dbReference type="ARBA" id="ARBA00009000"/>
    </source>
</evidence>
<feature type="region of interest" description="Disordered" evidence="11">
    <location>
        <begin position="661"/>
        <end position="799"/>
    </location>
</feature>
<dbReference type="HOGENOM" id="CLU_004245_4_1_9"/>
<evidence type="ECO:0000256" key="11">
    <source>
        <dbReference type="SAM" id="MobiDB-lite"/>
    </source>
</evidence>
<dbReference type="EC" id="2.4.1.18" evidence="10"/>
<dbReference type="Gene3D" id="2.60.40.1180">
    <property type="entry name" value="Golgi alpha-mannosidase II"/>
    <property type="match status" value="1"/>
</dbReference>
<evidence type="ECO:0000256" key="5">
    <source>
        <dbReference type="ARBA" id="ARBA00022600"/>
    </source>
</evidence>
<dbReference type="FunFam" id="2.60.40.10:FF:000169">
    <property type="entry name" value="1,4-alpha-glucan branching enzyme GlgB"/>
    <property type="match status" value="1"/>
</dbReference>
<dbReference type="Pfam" id="PF02922">
    <property type="entry name" value="CBM_48"/>
    <property type="match status" value="1"/>
</dbReference>
<dbReference type="NCBIfam" id="NF008967">
    <property type="entry name" value="PRK12313.1"/>
    <property type="match status" value="1"/>
</dbReference>
<dbReference type="InterPro" id="IPR014756">
    <property type="entry name" value="Ig_E-set"/>
</dbReference>
<dbReference type="InterPro" id="IPR004193">
    <property type="entry name" value="Glyco_hydro_13_N"/>
</dbReference>
<evidence type="ECO:0000256" key="2">
    <source>
        <dbReference type="ARBA" id="ARBA00002953"/>
    </source>
</evidence>
<dbReference type="FunFam" id="2.60.40.1180:FF:000002">
    <property type="entry name" value="1,4-alpha-glucan branching enzyme GlgB"/>
    <property type="match status" value="1"/>
</dbReference>
<keyword evidence="7 10" id="KW-0808">Transferase</keyword>
<dbReference type="GO" id="GO:0043169">
    <property type="term" value="F:cation binding"/>
    <property type="evidence" value="ECO:0007669"/>
    <property type="project" value="InterPro"/>
</dbReference>
<evidence type="ECO:0000313" key="13">
    <source>
        <dbReference type="EMBL" id="EGK57571.1"/>
    </source>
</evidence>
<comment type="similarity">
    <text evidence="4 10">Belongs to the glycosyl hydrolase 13 family. GlgB subfamily.</text>
</comment>
<organism evidence="13 14">
    <name type="scientific">Centipeda periodontii DSM 2778</name>
    <dbReference type="NCBI Taxonomy" id="888060"/>
    <lineage>
        <taxon>Bacteria</taxon>
        <taxon>Bacillati</taxon>
        <taxon>Bacillota</taxon>
        <taxon>Negativicutes</taxon>
        <taxon>Selenomonadales</taxon>
        <taxon>Selenomonadaceae</taxon>
        <taxon>Centipeda</taxon>
    </lineage>
</organism>
<feature type="compositionally biased region" description="Basic and acidic residues" evidence="11">
    <location>
        <begin position="687"/>
        <end position="699"/>
    </location>
</feature>
<comment type="subunit">
    <text evidence="10">Monomer.</text>
</comment>
<comment type="catalytic activity">
    <reaction evidence="1 10">
        <text>Transfers a segment of a (1-&gt;4)-alpha-D-glucan chain to a primary hydroxy group in a similar glucan chain.</text>
        <dbReference type="EC" id="2.4.1.18"/>
    </reaction>
</comment>
<evidence type="ECO:0000256" key="9">
    <source>
        <dbReference type="ARBA" id="ARBA00023277"/>
    </source>
</evidence>
<feature type="compositionally biased region" description="Low complexity" evidence="11">
    <location>
        <begin position="661"/>
        <end position="671"/>
    </location>
</feature>
<protein>
    <recommendedName>
        <fullName evidence="10">1,4-alpha-glucan branching enzyme GlgB</fullName>
        <ecNumber evidence="10">2.4.1.18</ecNumber>
    </recommendedName>
    <alternativeName>
        <fullName evidence="10">1,4-alpha-D-glucan:1,4-alpha-D-glucan 6-glucosyl-transferase</fullName>
    </alternativeName>
    <alternativeName>
        <fullName evidence="10">Alpha-(1-&gt;4)-glucan branching enzyme</fullName>
    </alternativeName>
    <alternativeName>
        <fullName evidence="10">Glycogen branching enzyme</fullName>
        <shortName evidence="10">BE</shortName>
    </alternativeName>
</protein>
<evidence type="ECO:0000256" key="8">
    <source>
        <dbReference type="ARBA" id="ARBA00023056"/>
    </source>
</evidence>
<sequence length="799" mass="91062">MKTSTLSEFDLYLFHQGTNYHAQEMLGAHFVEQDGKKGIRFTVWAPNANAVSVVGEFNDWNVFINPMNRIDDGEIWETFVEGLGEGEIYKYAIEPQWGGPRIMKADPYGFYAEKKPQTASRTYDMNHYVWGDQAWQKRKEEESSYERPMLTYEVHAGSWRRTLEGEYLSYRDLADQLIGYVKDMNYTHIEFMPLCEHPYDGSWGYQATGYFAVTSRYGTPDDFRYLVDTAHQNGIGIIMDWVPGHFCKDEQGLRHFDGKNLYESDNEMRAENWEWGTTNFDYGRTEVQSFLISNALFWFEEFHIDGLRIDAVANMLYLNYGRKDGEWQPNKYGDTGNLEAMDFLKKLNETIFKYHPNALMIAEESTAWPLISKPVYMGGMGFNYKWNMGWMNDMLSYMSLDPIYRKWNQDKITFSLMYAFSENFVLPLSHDEVVHGKCSLISKMPGDYWQKFAGLRGFFGYWIAHPGKKLLFMGGEFGHFIEWNFDDSMDWHLVEQYPMHTKMLAYSKALNKFYVDNKAFWQVDFDWNGFQWIDCNDNENSIISLIRRAEDRSDFIVCVHNFTPEVRHGYRIGVPTKGTYVEVFNSDEEAYGGSGVLNTGDIVSEDYAFHGREQSIVITVPPLASTFYRLKRQSGAGTPDHEIPETVDAVAKKKAVTPKTGAAAAKASEADTVTEKPAPKKRTTTKTADKEAAKTETKKKSAGPRAAAKKDESSAAPVKRTAAKKTTKAAAKETEAEKPAKKAAPKKTAKTKSAEELTEAAAAAPKKRTATMTATKKSPARKKAAEGEEKPKKTRAAKS</sequence>
<evidence type="ECO:0000256" key="6">
    <source>
        <dbReference type="ARBA" id="ARBA00022676"/>
    </source>
</evidence>
<accession>F5RPS0</accession>
<keyword evidence="6 10" id="KW-0328">Glycosyltransferase</keyword>
<dbReference type="GO" id="GO:0005978">
    <property type="term" value="P:glycogen biosynthetic process"/>
    <property type="evidence" value="ECO:0007669"/>
    <property type="project" value="UniProtKB-UniRule"/>
</dbReference>
<dbReference type="CDD" id="cd02855">
    <property type="entry name" value="E_set_GBE_prok_N"/>
    <property type="match status" value="1"/>
</dbReference>
<dbReference type="InterPro" id="IPR006047">
    <property type="entry name" value="GH13_cat_dom"/>
</dbReference>
<dbReference type="Gene3D" id="2.60.40.10">
    <property type="entry name" value="Immunoglobulins"/>
    <property type="match status" value="1"/>
</dbReference>
<comment type="pathway">
    <text evidence="3 10">Glycan biosynthesis; glycogen biosynthesis.</text>
</comment>
<gene>
    <name evidence="10 13" type="primary">glgB</name>
    <name evidence="13" type="ORF">HMPREF9081_2256</name>
</gene>
<dbReference type="GO" id="GO:0003844">
    <property type="term" value="F:1,4-alpha-glucan branching enzyme activity"/>
    <property type="evidence" value="ECO:0007669"/>
    <property type="project" value="UniProtKB-UniRule"/>
</dbReference>
<evidence type="ECO:0000256" key="7">
    <source>
        <dbReference type="ARBA" id="ARBA00022679"/>
    </source>
</evidence>
<dbReference type="Pfam" id="PF00128">
    <property type="entry name" value="Alpha-amylase"/>
    <property type="match status" value="1"/>
</dbReference>
<dbReference type="EMBL" id="AFHQ01000055">
    <property type="protein sequence ID" value="EGK57571.1"/>
    <property type="molecule type" value="Genomic_DNA"/>
</dbReference>
<dbReference type="FunFam" id="3.20.20.80:FF:000003">
    <property type="entry name" value="1,4-alpha-glucan branching enzyme GlgB"/>
    <property type="match status" value="1"/>
</dbReference>
<dbReference type="SUPFAM" id="SSF81296">
    <property type="entry name" value="E set domains"/>
    <property type="match status" value="1"/>
</dbReference>
<dbReference type="InterPro" id="IPR044143">
    <property type="entry name" value="GlgB_N_E_set_prok"/>
</dbReference>
<feature type="active site" description="Nucleophile" evidence="10">
    <location>
        <position position="310"/>
    </location>
</feature>
<feature type="domain" description="Glycosyl hydrolase family 13 catalytic" evidence="12">
    <location>
        <begin position="153"/>
        <end position="508"/>
    </location>
</feature>
<keyword evidence="8 10" id="KW-0320">Glycogen biosynthesis</keyword>
<dbReference type="HAMAP" id="MF_00685">
    <property type="entry name" value="GlgB"/>
    <property type="match status" value="1"/>
</dbReference>
<keyword evidence="5 10" id="KW-0321">Glycogen metabolism</keyword>
<reference evidence="13 14" key="1">
    <citation type="submission" date="2011-04" db="EMBL/GenBank/DDBJ databases">
        <authorList>
            <person name="Muzny D."/>
            <person name="Qin X."/>
            <person name="Deng J."/>
            <person name="Jiang H."/>
            <person name="Liu Y."/>
            <person name="Qu J."/>
            <person name="Song X.-Z."/>
            <person name="Zhang L."/>
            <person name="Thornton R."/>
            <person name="Coyle M."/>
            <person name="Francisco L."/>
            <person name="Jackson L."/>
            <person name="Javaid M."/>
            <person name="Korchina V."/>
            <person name="Kovar C."/>
            <person name="Mata R."/>
            <person name="Mathew T."/>
            <person name="Ngo R."/>
            <person name="Nguyen L."/>
            <person name="Nguyen N."/>
            <person name="Okwuonu G."/>
            <person name="Ongeri F."/>
            <person name="Pham C."/>
            <person name="Simmons D."/>
            <person name="Wilczek-Boney K."/>
            <person name="Hale W."/>
            <person name="Jakkamsetti A."/>
            <person name="Pham P."/>
            <person name="Ruth R."/>
            <person name="San Lucas F."/>
            <person name="Warren J."/>
            <person name="Zhang J."/>
            <person name="Zhao Z."/>
            <person name="Zhou C."/>
            <person name="Zhu D."/>
            <person name="Lee S."/>
            <person name="Bess C."/>
            <person name="Blankenburg K."/>
            <person name="Forbes L."/>
            <person name="Fu Q."/>
            <person name="Gubbala S."/>
            <person name="Hirani K."/>
            <person name="Jayaseelan J.C."/>
            <person name="Lara F."/>
            <person name="Munidasa M."/>
            <person name="Palculict T."/>
            <person name="Patil S."/>
            <person name="Pu L.-L."/>
            <person name="Saada N."/>
            <person name="Tang L."/>
            <person name="Weissenberger G."/>
            <person name="Zhu Y."/>
            <person name="Hemphill L."/>
            <person name="Shang Y."/>
            <person name="Youmans B."/>
            <person name="Ayvaz T."/>
            <person name="Ross M."/>
            <person name="Santibanez J."/>
            <person name="Aqrawi P."/>
            <person name="Gross S."/>
            <person name="Joshi V."/>
            <person name="Fowler G."/>
            <person name="Nazareth L."/>
            <person name="Reid J."/>
            <person name="Worley K."/>
            <person name="Petrosino J."/>
            <person name="Highlander S."/>
            <person name="Gibbs R."/>
        </authorList>
    </citation>
    <scope>NUCLEOTIDE SEQUENCE [LARGE SCALE GENOMIC DNA]</scope>
    <source>
        <strain evidence="13 14">DSM 2778</strain>
    </source>
</reference>
<keyword evidence="14" id="KW-1185">Reference proteome</keyword>
<name>F5RPS0_9FIRM</name>
<dbReference type="OrthoDB" id="9800174at2"/>
<feature type="compositionally biased region" description="Basic residues" evidence="11">
    <location>
        <begin position="741"/>
        <end position="750"/>
    </location>
</feature>
<comment type="caution">
    <text evidence="13">The sequence shown here is derived from an EMBL/GenBank/DDBJ whole genome shotgun (WGS) entry which is preliminary data.</text>
</comment>
<dbReference type="PANTHER" id="PTHR43651">
    <property type="entry name" value="1,4-ALPHA-GLUCAN-BRANCHING ENZYME"/>
    <property type="match status" value="1"/>
</dbReference>